<feature type="domain" description="YgjP-like metallopeptidase" evidence="1">
    <location>
        <begin position="22"/>
        <end position="225"/>
    </location>
</feature>
<comment type="caution">
    <text evidence="2">The sequence shown here is derived from an EMBL/GenBank/DDBJ whole genome shotgun (WGS) entry which is preliminary data.</text>
</comment>
<organism evidence="2 3">
    <name type="scientific">Candidatus Microsaccharimonas sossegonensis</name>
    <dbReference type="NCBI Taxonomy" id="2506948"/>
    <lineage>
        <taxon>Bacteria</taxon>
        <taxon>Candidatus Saccharimonadota</taxon>
        <taxon>Candidatus Saccharimonadia</taxon>
        <taxon>Candidatus Saccharimonadales</taxon>
        <taxon>Candidatus Saccharimonadaceae</taxon>
        <taxon>Candidatus Microsaccharimonas</taxon>
    </lineage>
</organism>
<gene>
    <name evidence="2" type="ORF">EOT05_03150</name>
</gene>
<dbReference type="Gene3D" id="3.30.2010.10">
    <property type="entry name" value="Metalloproteases ('zincins'), catalytic domain"/>
    <property type="match status" value="1"/>
</dbReference>
<keyword evidence="3" id="KW-1185">Reference proteome</keyword>
<sequence length="230" mass="26234">MPIIHDEEFGNITIRRSARASQVRLRVAPDGTLRASLPLYAPIFLVKRLLKTSRDELRNMLSHAQPTTHYENGMRIGKSHTLVIQPTVGYFQVNRRGQQIIVSLPADKSLSDPLVARAIRDIIIAALRIEAKSYLPKRLAFLANKFDFQYKKVRFSHASGRWGSCTSEGTISLNIALMKLPFEQIDYVLFHELAHTKHMNHSPEFWSVVAVGDPQFKEHRKNLKQQAPTI</sequence>
<dbReference type="EMBL" id="SCKX01000001">
    <property type="protein sequence ID" value="RWZ78719.1"/>
    <property type="molecule type" value="Genomic_DNA"/>
</dbReference>
<reference evidence="2" key="1">
    <citation type="submission" date="2019-01" db="EMBL/GenBank/DDBJ databases">
        <title>Genomic signatures and co-occurrence patterns of the ultra-small Saccharimodia (Patescibacteria phylum) suggest a symbiotic lifestyle.</title>
        <authorList>
            <person name="Lemos L."/>
            <person name="Medeiros J."/>
            <person name="Andreote F."/>
            <person name="Fernandes G."/>
            <person name="Varani A."/>
            <person name="Oliveira G."/>
            <person name="Pylro V."/>
        </authorList>
    </citation>
    <scope>NUCLEOTIDE SEQUENCE [LARGE SCALE GENOMIC DNA]</scope>
    <source>
        <strain evidence="2">AMD02</strain>
    </source>
</reference>
<evidence type="ECO:0000313" key="3">
    <source>
        <dbReference type="Proteomes" id="UP000289257"/>
    </source>
</evidence>
<dbReference type="Proteomes" id="UP000289257">
    <property type="component" value="Unassembled WGS sequence"/>
</dbReference>
<name>A0A4Q0AI88_9BACT</name>
<proteinExistence type="predicted"/>
<accession>A0A4Q0AI88</accession>
<evidence type="ECO:0000259" key="1">
    <source>
        <dbReference type="Pfam" id="PF01863"/>
    </source>
</evidence>
<dbReference type="InterPro" id="IPR002725">
    <property type="entry name" value="YgjP-like_metallopeptidase"/>
</dbReference>
<dbReference type="PANTHER" id="PTHR30399">
    <property type="entry name" value="UNCHARACTERIZED PROTEIN YGJP"/>
    <property type="match status" value="1"/>
</dbReference>
<dbReference type="CDD" id="cd07344">
    <property type="entry name" value="M48_yhfN_like"/>
    <property type="match status" value="1"/>
</dbReference>
<dbReference type="InterPro" id="IPR053136">
    <property type="entry name" value="UTP_pyrophosphatase-like"/>
</dbReference>
<dbReference type="PANTHER" id="PTHR30399:SF1">
    <property type="entry name" value="UTP PYROPHOSPHATASE"/>
    <property type="match status" value="1"/>
</dbReference>
<evidence type="ECO:0000313" key="2">
    <source>
        <dbReference type="EMBL" id="RWZ78719.1"/>
    </source>
</evidence>
<protein>
    <submittedName>
        <fullName evidence="2">M48 family peptidase</fullName>
    </submittedName>
</protein>
<dbReference type="AlphaFoldDB" id="A0A4Q0AI88"/>
<dbReference type="Pfam" id="PF01863">
    <property type="entry name" value="YgjP-like"/>
    <property type="match status" value="1"/>
</dbReference>